<evidence type="ECO:0000313" key="4">
    <source>
        <dbReference type="EMBL" id="KAK6117129.1"/>
    </source>
</evidence>
<accession>A0ABR0U3S0</accession>
<evidence type="ECO:0000256" key="1">
    <source>
        <dbReference type="ARBA" id="ARBA00010838"/>
    </source>
</evidence>
<comment type="similarity">
    <text evidence="1 3">Belongs to the glycosyl hydrolase 1 family.</text>
</comment>
<comment type="caution">
    <text evidence="4">The sequence shown here is derived from an EMBL/GenBank/DDBJ whole genome shotgun (WGS) entry which is preliminary data.</text>
</comment>
<dbReference type="PANTHER" id="PTHR10353:SF246">
    <property type="entry name" value="3-ALPHA-(S)-STRICTOSIDINE BETA-GLUCOSIDASE"/>
    <property type="match status" value="1"/>
</dbReference>
<dbReference type="EMBL" id="JABTTQ020003473">
    <property type="protein sequence ID" value="KAK6117129.1"/>
    <property type="molecule type" value="Genomic_DNA"/>
</dbReference>
<dbReference type="PANTHER" id="PTHR10353">
    <property type="entry name" value="GLYCOSYL HYDROLASE"/>
    <property type="match status" value="1"/>
</dbReference>
<dbReference type="InterPro" id="IPR017853">
    <property type="entry name" value="GH"/>
</dbReference>
<proteinExistence type="inferred from homology"/>
<organism evidence="4 5">
    <name type="scientific">Rehmannia glutinosa</name>
    <name type="common">Chinese foxglove</name>
    <dbReference type="NCBI Taxonomy" id="99300"/>
    <lineage>
        <taxon>Eukaryota</taxon>
        <taxon>Viridiplantae</taxon>
        <taxon>Streptophyta</taxon>
        <taxon>Embryophyta</taxon>
        <taxon>Tracheophyta</taxon>
        <taxon>Spermatophyta</taxon>
        <taxon>Magnoliopsida</taxon>
        <taxon>eudicotyledons</taxon>
        <taxon>Gunneridae</taxon>
        <taxon>Pentapetalae</taxon>
        <taxon>asterids</taxon>
        <taxon>lamiids</taxon>
        <taxon>Lamiales</taxon>
        <taxon>Orobanchaceae</taxon>
        <taxon>Rehmannieae</taxon>
        <taxon>Rehmannia</taxon>
    </lineage>
</organism>
<dbReference type="InterPro" id="IPR001360">
    <property type="entry name" value="Glyco_hydro_1"/>
</dbReference>
<evidence type="ECO:0000256" key="2">
    <source>
        <dbReference type="ARBA" id="ARBA00022801"/>
    </source>
</evidence>
<dbReference type="InterPro" id="IPR033132">
    <property type="entry name" value="GH_1_N_CS"/>
</dbReference>
<dbReference type="SUPFAM" id="SSF51445">
    <property type="entry name" value="(Trans)glycosidases"/>
    <property type="match status" value="1"/>
</dbReference>
<dbReference type="PRINTS" id="PR00131">
    <property type="entry name" value="GLHYDRLASE1"/>
</dbReference>
<evidence type="ECO:0000313" key="5">
    <source>
        <dbReference type="Proteomes" id="UP001318860"/>
    </source>
</evidence>
<dbReference type="Pfam" id="PF00232">
    <property type="entry name" value="Glyco_hydro_1"/>
    <property type="match status" value="4"/>
</dbReference>
<gene>
    <name evidence="4" type="ORF">DH2020_049174</name>
</gene>
<dbReference type="Gene3D" id="3.20.20.80">
    <property type="entry name" value="Glycosidases"/>
    <property type="match status" value="2"/>
</dbReference>
<keyword evidence="2" id="KW-0378">Hydrolase</keyword>
<sequence>MDHLQNLASTSSPRVKIGRDDFAKDFVFGIATSAYQVEGAASEGGRGPSIWDAWTLNHPSRILDHTNGNVAIDQYHKYKEDVKQMKKTGFDAYRFSISWPRILPCIEPYITLFHWDLPLTLELEYGGFLSENIVKDYCEYVELCFWEFGDRAYQGGNIGITVNSTFFEPLNDTKEDREAARRAADFRLGWFVAPLATGEYPQSMRDAVGDRLPKFTQEQTKLIKDSYDFLGLNYYTANYAINTPKPSGQKPNYTTDQEVTFTTERDNVPIGPKAATDWLFIVPKGIYGLLVHLKEIYKIRLIYITENGVNEANDSSLTISEARNDQAYFVWSFADSFEWVSGYTVRFGIFYTDYMDGRLTRYPKRSAIWWANFLNKKLIIKSSLKRPAQYLDDENDPEKKAKN</sequence>
<dbReference type="PROSITE" id="PS00653">
    <property type="entry name" value="GLYCOSYL_HYDROL_F1_2"/>
    <property type="match status" value="1"/>
</dbReference>
<evidence type="ECO:0000256" key="3">
    <source>
        <dbReference type="RuleBase" id="RU003690"/>
    </source>
</evidence>
<reference evidence="4 5" key="1">
    <citation type="journal article" date="2021" name="Comput. Struct. Biotechnol. J.">
        <title>De novo genome assembly of the potent medicinal plant Rehmannia glutinosa using nanopore technology.</title>
        <authorList>
            <person name="Ma L."/>
            <person name="Dong C."/>
            <person name="Song C."/>
            <person name="Wang X."/>
            <person name="Zheng X."/>
            <person name="Niu Y."/>
            <person name="Chen S."/>
            <person name="Feng W."/>
        </authorList>
    </citation>
    <scope>NUCLEOTIDE SEQUENCE [LARGE SCALE GENOMIC DNA]</scope>
    <source>
        <strain evidence="4">DH-2019</strain>
    </source>
</reference>
<name>A0ABR0U3S0_REHGL</name>
<dbReference type="Proteomes" id="UP001318860">
    <property type="component" value="Unassembled WGS sequence"/>
</dbReference>
<keyword evidence="5" id="KW-1185">Reference proteome</keyword>
<protein>
    <submittedName>
        <fullName evidence="4">Uncharacterized protein</fullName>
    </submittedName>
</protein>